<evidence type="ECO:0000313" key="4">
    <source>
        <dbReference type="Proteomes" id="UP001212327"/>
    </source>
</evidence>
<dbReference type="InterPro" id="IPR010982">
    <property type="entry name" value="Lambda_DNA-bd_dom_sf"/>
</dbReference>
<dbReference type="CDD" id="cd00093">
    <property type="entry name" value="HTH_XRE"/>
    <property type="match status" value="1"/>
</dbReference>
<dbReference type="PROSITE" id="PS50943">
    <property type="entry name" value="HTH_CROC1"/>
    <property type="match status" value="1"/>
</dbReference>
<organism evidence="3 4">
    <name type="scientific">Lacticaseibacillus paracasei</name>
    <name type="common">Lactobacillus paracasei</name>
    <dbReference type="NCBI Taxonomy" id="1597"/>
    <lineage>
        <taxon>Bacteria</taxon>
        <taxon>Bacillati</taxon>
        <taxon>Bacillota</taxon>
        <taxon>Bacilli</taxon>
        <taxon>Lactobacillales</taxon>
        <taxon>Lactobacillaceae</taxon>
        <taxon>Lacticaseibacillus</taxon>
    </lineage>
</organism>
<dbReference type="AlphaFoldDB" id="A0AAW6A5B2"/>
<dbReference type="PANTHER" id="PTHR46797:SF1">
    <property type="entry name" value="METHYLPHOSPHONATE SYNTHASE"/>
    <property type="match status" value="1"/>
</dbReference>
<feature type="domain" description="HTH cro/C1-type" evidence="2">
    <location>
        <begin position="15"/>
        <end position="69"/>
    </location>
</feature>
<proteinExistence type="predicted"/>
<dbReference type="PANTHER" id="PTHR46797">
    <property type="entry name" value="HTH-TYPE TRANSCRIPTIONAL REGULATOR"/>
    <property type="match status" value="1"/>
</dbReference>
<comment type="caution">
    <text evidence="3">The sequence shown here is derived from an EMBL/GenBank/DDBJ whole genome shotgun (WGS) entry which is preliminary data.</text>
</comment>
<dbReference type="InterPro" id="IPR001387">
    <property type="entry name" value="Cro/C1-type_HTH"/>
</dbReference>
<sequence length="143" mass="16484">MNKEKIVESKIGLNIKQLRKAQRITQKDLAAKIGTIEQTISKIERGVFTLSVETIMQFCNALNVTPNELRIDNPEMQKWHSNRLEHQEYSLNGLVDQITLVQNIFAKAELVHDDGDDQKERAYLDDIIQMYAWQTNDTLAIAQ</sequence>
<name>A0AAW6A5B2_LACPA</name>
<evidence type="ECO:0000256" key="1">
    <source>
        <dbReference type="ARBA" id="ARBA00023125"/>
    </source>
</evidence>
<protein>
    <submittedName>
        <fullName evidence="3">Helix-turn-helix transcriptional regulator</fullName>
    </submittedName>
</protein>
<dbReference type="Gene3D" id="1.10.260.40">
    <property type="entry name" value="lambda repressor-like DNA-binding domains"/>
    <property type="match status" value="1"/>
</dbReference>
<gene>
    <name evidence="3" type="ORF">PGA78_09035</name>
</gene>
<evidence type="ECO:0000313" key="3">
    <source>
        <dbReference type="EMBL" id="MDB1564882.1"/>
    </source>
</evidence>
<accession>A0AAW6A5B2</accession>
<dbReference type="GO" id="GO:0003700">
    <property type="term" value="F:DNA-binding transcription factor activity"/>
    <property type="evidence" value="ECO:0007669"/>
    <property type="project" value="TreeGrafter"/>
</dbReference>
<evidence type="ECO:0000259" key="2">
    <source>
        <dbReference type="PROSITE" id="PS50943"/>
    </source>
</evidence>
<dbReference type="GO" id="GO:0005829">
    <property type="term" value="C:cytosol"/>
    <property type="evidence" value="ECO:0007669"/>
    <property type="project" value="TreeGrafter"/>
</dbReference>
<dbReference type="SMART" id="SM00530">
    <property type="entry name" value="HTH_XRE"/>
    <property type="match status" value="1"/>
</dbReference>
<dbReference type="Pfam" id="PF01381">
    <property type="entry name" value="HTH_3"/>
    <property type="match status" value="1"/>
</dbReference>
<reference evidence="3 4" key="1">
    <citation type="submission" date="2023-01" db="EMBL/GenBank/DDBJ databases">
        <title>Complete genome sequence of Lacticaseibacillus paracasei SRCM217440 isolated from Makgeolli.</title>
        <authorList>
            <person name="Yang H.-G."/>
            <person name="Jeong S.-J."/>
            <person name="Ha G.-S."/>
            <person name="Yang H.-J."/>
            <person name="Jeong D.-Y."/>
        </authorList>
    </citation>
    <scope>NUCLEOTIDE SEQUENCE [LARGE SCALE GENOMIC DNA]</scope>
    <source>
        <strain evidence="3 4">SRCM217440</strain>
    </source>
</reference>
<dbReference type="EMBL" id="JAQLSF010000001">
    <property type="protein sequence ID" value="MDB1564882.1"/>
    <property type="molecule type" value="Genomic_DNA"/>
</dbReference>
<dbReference type="RefSeq" id="WP_052657775.1">
    <property type="nucleotide sequence ID" value="NZ_JAQLSF010000001.1"/>
</dbReference>
<dbReference type="Proteomes" id="UP001212327">
    <property type="component" value="Unassembled WGS sequence"/>
</dbReference>
<dbReference type="InterPro" id="IPR050807">
    <property type="entry name" value="TransReg_Diox_bact_type"/>
</dbReference>
<dbReference type="GO" id="GO:0003677">
    <property type="term" value="F:DNA binding"/>
    <property type="evidence" value="ECO:0007669"/>
    <property type="project" value="UniProtKB-KW"/>
</dbReference>
<dbReference type="SUPFAM" id="SSF47413">
    <property type="entry name" value="lambda repressor-like DNA-binding domains"/>
    <property type="match status" value="1"/>
</dbReference>
<keyword evidence="1" id="KW-0238">DNA-binding</keyword>